<evidence type="ECO:0000259" key="5">
    <source>
        <dbReference type="Pfam" id="PF00930"/>
    </source>
</evidence>
<feature type="chain" id="PRO_5046138159" evidence="3">
    <location>
        <begin position="25"/>
        <end position="729"/>
    </location>
</feature>
<dbReference type="InterPro" id="IPR002471">
    <property type="entry name" value="Pept_S9_AS"/>
</dbReference>
<dbReference type="Gene3D" id="3.40.50.1820">
    <property type="entry name" value="alpha/beta hydrolase"/>
    <property type="match status" value="1"/>
</dbReference>
<dbReference type="Proteomes" id="UP001500185">
    <property type="component" value="Unassembled WGS sequence"/>
</dbReference>
<dbReference type="Pfam" id="PF00930">
    <property type="entry name" value="DPPIV_N"/>
    <property type="match status" value="1"/>
</dbReference>
<protein>
    <submittedName>
        <fullName evidence="6">S9 family peptidase</fullName>
    </submittedName>
</protein>
<dbReference type="Pfam" id="PF00326">
    <property type="entry name" value="Peptidase_S9"/>
    <property type="match status" value="1"/>
</dbReference>
<dbReference type="SUPFAM" id="SSF82171">
    <property type="entry name" value="DPP6 N-terminal domain-like"/>
    <property type="match status" value="1"/>
</dbReference>
<gene>
    <name evidence="6" type="ORF">GCM10009433_03730</name>
</gene>
<dbReference type="Gene3D" id="2.140.10.30">
    <property type="entry name" value="Dipeptidylpeptidase IV, N-terminal domain"/>
    <property type="match status" value="1"/>
</dbReference>
<evidence type="ECO:0000313" key="7">
    <source>
        <dbReference type="Proteomes" id="UP001500185"/>
    </source>
</evidence>
<dbReference type="PANTHER" id="PTHR11731:SF193">
    <property type="entry name" value="DIPEPTIDYL PEPTIDASE 9"/>
    <property type="match status" value="1"/>
</dbReference>
<reference evidence="6 7" key="1">
    <citation type="journal article" date="2019" name="Int. J. Syst. Evol. Microbiol.">
        <title>The Global Catalogue of Microorganisms (GCM) 10K type strain sequencing project: providing services to taxonomists for standard genome sequencing and annotation.</title>
        <authorList>
            <consortium name="The Broad Institute Genomics Platform"/>
            <consortium name="The Broad Institute Genome Sequencing Center for Infectious Disease"/>
            <person name="Wu L."/>
            <person name="Ma J."/>
        </authorList>
    </citation>
    <scope>NUCLEOTIDE SEQUENCE [LARGE SCALE GENOMIC DNA]</scope>
    <source>
        <strain evidence="6 7">JCM 16231</strain>
    </source>
</reference>
<keyword evidence="7" id="KW-1185">Reference proteome</keyword>
<dbReference type="InterPro" id="IPR002469">
    <property type="entry name" value="Peptidase_S9B_N"/>
</dbReference>
<feature type="domain" description="Dipeptidylpeptidase IV N-terminal" evidence="5">
    <location>
        <begin position="102"/>
        <end position="443"/>
    </location>
</feature>
<evidence type="ECO:0000259" key="4">
    <source>
        <dbReference type="Pfam" id="PF00326"/>
    </source>
</evidence>
<organism evidence="6 7">
    <name type="scientific">Psychroflexus lacisalsi</name>
    <dbReference type="NCBI Taxonomy" id="503928"/>
    <lineage>
        <taxon>Bacteria</taxon>
        <taxon>Pseudomonadati</taxon>
        <taxon>Bacteroidota</taxon>
        <taxon>Flavobacteriia</taxon>
        <taxon>Flavobacteriales</taxon>
        <taxon>Flavobacteriaceae</taxon>
        <taxon>Psychroflexus</taxon>
    </lineage>
</organism>
<dbReference type="InterPro" id="IPR050278">
    <property type="entry name" value="Serine_Prot_S9B/DPPIV"/>
</dbReference>
<feature type="signal peptide" evidence="3">
    <location>
        <begin position="1"/>
        <end position="24"/>
    </location>
</feature>
<dbReference type="InterPro" id="IPR029058">
    <property type="entry name" value="AB_hydrolase_fold"/>
</dbReference>
<proteinExistence type="predicted"/>
<feature type="domain" description="Peptidase S9 prolyl oligopeptidase catalytic" evidence="4">
    <location>
        <begin position="533"/>
        <end position="729"/>
    </location>
</feature>
<accession>A0ABN1K247</accession>
<evidence type="ECO:0000313" key="6">
    <source>
        <dbReference type="EMBL" id="GAA0752589.1"/>
    </source>
</evidence>
<sequence length="729" mass="83425">MKSQKFILNLLVIFLTSSIASVYAQTRDITLEDIWSGEFSQERMQSLQSLKDGKSYIVQDYDRASQDMKVDIYSYKTGEKTGTLISSKAIPGLSIFQTFQLSNDETKVILGTNVESIFRRSTRGIFYVYDLESKELVKIDEEKIQSPTFSPEASKVGYVKNNNIFYKDLETNSIVKVTTDGVKNEIINGVTDWVYEEEFSFVRAFEWNPSGTKLAYLKFDEKNVPEFSMDLYGNYGQSLYPKQEVFKYPKAGEENAKVSLHLFDLNSKTNSAIELDDYEYLPRLEWTQDEDLFSIQTLNRYQNELKLYLVNAETNQPKLVLTEKDNAYVDVSDDLTFLNNNSFIWTSEKDGWKHIYHYSEDGSLINQVTDGAWEVTNFYGFDDMSGRIYFQSTENGSVNRDVYSVLANGKNKLRLTRKTGTHRADFSADFTYFVNTFTNTKTPAVYTLLKASNGELVREIKDNSALQNKLDNYNLSPKELSTINVNGNELNTWMIKPPNFNPEKTYPILMFQYSGPGSQSVSNTFFGTNDYWYQMLAQQGYVVACVDGRGTGYKGRDFKKVTQKELGKYELEDQISAAKLFGAKAFIDADRIGIWGWSYGGFMASNAMFQANDVFKAAIAVAPVTSWRFYDTVYTERYMTTPQENASGYDDNSPITHVGEFDKGNFLLVHGSADDNVHVQNTMQLIEALVQANKQFDWRIYPDKNHGIYGGNTRLHLYTLMTNFIKENL</sequence>
<dbReference type="EMBL" id="BAAAGG010000004">
    <property type="protein sequence ID" value="GAA0752589.1"/>
    <property type="molecule type" value="Genomic_DNA"/>
</dbReference>
<dbReference type="PROSITE" id="PS00708">
    <property type="entry name" value="PRO_ENDOPEP_SER"/>
    <property type="match status" value="1"/>
</dbReference>
<evidence type="ECO:0000256" key="1">
    <source>
        <dbReference type="ARBA" id="ARBA00022670"/>
    </source>
</evidence>
<evidence type="ECO:0000256" key="3">
    <source>
        <dbReference type="SAM" id="SignalP"/>
    </source>
</evidence>
<keyword evidence="2" id="KW-0378">Hydrolase</keyword>
<dbReference type="RefSeq" id="WP_224455491.1">
    <property type="nucleotide sequence ID" value="NZ_BAAAGG010000004.1"/>
</dbReference>
<keyword evidence="1" id="KW-0645">Protease</keyword>
<evidence type="ECO:0000256" key="2">
    <source>
        <dbReference type="ARBA" id="ARBA00022801"/>
    </source>
</evidence>
<comment type="caution">
    <text evidence="6">The sequence shown here is derived from an EMBL/GenBank/DDBJ whole genome shotgun (WGS) entry which is preliminary data.</text>
</comment>
<dbReference type="SUPFAM" id="SSF53474">
    <property type="entry name" value="alpha/beta-Hydrolases"/>
    <property type="match status" value="1"/>
</dbReference>
<dbReference type="InterPro" id="IPR001375">
    <property type="entry name" value="Peptidase_S9_cat"/>
</dbReference>
<keyword evidence="3" id="KW-0732">Signal</keyword>
<dbReference type="PANTHER" id="PTHR11731">
    <property type="entry name" value="PROTEASE FAMILY S9B,C DIPEPTIDYL-PEPTIDASE IV-RELATED"/>
    <property type="match status" value="1"/>
</dbReference>
<name>A0ABN1K247_9FLAO</name>